<dbReference type="InterPro" id="IPR001570">
    <property type="entry name" value="Peptidase_M4_C_domain"/>
</dbReference>
<evidence type="ECO:0000313" key="14">
    <source>
        <dbReference type="Proteomes" id="UP000433406"/>
    </source>
</evidence>
<dbReference type="CDD" id="cd04818">
    <property type="entry name" value="PA_subtilisin_1"/>
    <property type="match status" value="1"/>
</dbReference>
<comment type="similarity">
    <text evidence="1">Belongs to the peptidase M4 family.</text>
</comment>
<evidence type="ECO:0000256" key="2">
    <source>
        <dbReference type="ARBA" id="ARBA00022670"/>
    </source>
</evidence>
<dbReference type="InterPro" id="IPR003137">
    <property type="entry name" value="PA_domain"/>
</dbReference>
<evidence type="ECO:0000256" key="1">
    <source>
        <dbReference type="ARBA" id="ARBA00009388"/>
    </source>
</evidence>
<evidence type="ECO:0000256" key="8">
    <source>
        <dbReference type="PIRSR" id="PIRSR623612-1"/>
    </source>
</evidence>
<evidence type="ECO:0000256" key="4">
    <source>
        <dbReference type="ARBA" id="ARBA00022729"/>
    </source>
</evidence>
<keyword evidence="5" id="KW-0378">Hydrolase</keyword>
<dbReference type="SUPFAM" id="SSF52025">
    <property type="entry name" value="PA domain"/>
    <property type="match status" value="1"/>
</dbReference>
<dbReference type="PANTHER" id="PTHR33794:SF1">
    <property type="entry name" value="BACILLOLYSIN"/>
    <property type="match status" value="1"/>
</dbReference>
<keyword evidence="7" id="KW-0482">Metalloprotease</keyword>
<evidence type="ECO:0000259" key="11">
    <source>
        <dbReference type="Pfam" id="PF02868"/>
    </source>
</evidence>
<feature type="active site" evidence="8">
    <location>
        <position position="366"/>
    </location>
</feature>
<dbReference type="GO" id="GO:0046872">
    <property type="term" value="F:metal ion binding"/>
    <property type="evidence" value="ECO:0007669"/>
    <property type="project" value="UniProtKB-KW"/>
</dbReference>
<dbReference type="InterPro" id="IPR011096">
    <property type="entry name" value="FTP_domain"/>
</dbReference>
<dbReference type="PRINTS" id="PR00730">
    <property type="entry name" value="THERMOLYSIN"/>
</dbReference>
<dbReference type="Proteomes" id="UP000433406">
    <property type="component" value="Unassembled WGS sequence"/>
</dbReference>
<dbReference type="EMBL" id="WLCI01000016">
    <property type="protein sequence ID" value="MTB96596.1"/>
    <property type="molecule type" value="Genomic_DNA"/>
</dbReference>
<evidence type="ECO:0000313" key="13">
    <source>
        <dbReference type="EMBL" id="MTB96596.1"/>
    </source>
</evidence>
<feature type="domain" description="PA" evidence="10">
    <location>
        <begin position="456"/>
        <end position="545"/>
    </location>
</feature>
<proteinExistence type="inferred from homology"/>
<dbReference type="Gene3D" id="3.10.170.10">
    <property type="match status" value="1"/>
</dbReference>
<organism evidence="13 14">
    <name type="scientific">Nocardioides marmotae</name>
    <dbReference type="NCBI Taxonomy" id="2663857"/>
    <lineage>
        <taxon>Bacteria</taxon>
        <taxon>Bacillati</taxon>
        <taxon>Actinomycetota</taxon>
        <taxon>Actinomycetes</taxon>
        <taxon>Propionibacteriales</taxon>
        <taxon>Nocardioidaceae</taxon>
        <taxon>Nocardioides</taxon>
    </lineage>
</organism>
<feature type="domain" description="FTP" evidence="12">
    <location>
        <begin position="108"/>
        <end position="152"/>
    </location>
</feature>
<dbReference type="SUPFAM" id="SSF55486">
    <property type="entry name" value="Metalloproteases ('zincins'), catalytic domain"/>
    <property type="match status" value="1"/>
</dbReference>
<evidence type="ECO:0000256" key="6">
    <source>
        <dbReference type="ARBA" id="ARBA00022833"/>
    </source>
</evidence>
<evidence type="ECO:0000259" key="10">
    <source>
        <dbReference type="Pfam" id="PF02225"/>
    </source>
</evidence>
<feature type="domain" description="Peptidase M4 C-terminal" evidence="11">
    <location>
        <begin position="568"/>
        <end position="692"/>
    </location>
</feature>
<reference evidence="13 14" key="1">
    <citation type="submission" date="2019-10" db="EMBL/GenBank/DDBJ databases">
        <title>Nocardioides novel species isolated from the excrement of Marmot.</title>
        <authorList>
            <person name="Zhang G."/>
        </authorList>
    </citation>
    <scope>NUCLEOTIDE SEQUENCE [LARGE SCALE GENOMIC DNA]</scope>
    <source>
        <strain evidence="14">zg-579</strain>
    </source>
</reference>
<dbReference type="AlphaFoldDB" id="A0A6I3JEG0"/>
<dbReference type="Gene3D" id="3.10.450.490">
    <property type="match status" value="1"/>
</dbReference>
<dbReference type="Gene3D" id="3.50.30.30">
    <property type="match status" value="1"/>
</dbReference>
<evidence type="ECO:0008006" key="15">
    <source>
        <dbReference type="Google" id="ProtNLM"/>
    </source>
</evidence>
<sequence>MKILKTGLSLVLLGAGIAAVPSQLASAAEQAAPVAGESLVQRLKGEAQGKVQLSTEPATGKVGFARAARNGDLLPTVQATSATGAAAKATAYLDRYAAAFGAPAGQLRESGVVADPLGWTVTYTQQYDGLPVFGAALKATVDKEGDLTAVTGYVAPNLRLGTTPRLAKADAARRAVATVRVNQTGDGRADLRGLKAVATELTVYRTGAIRGVEGENVLAYVVEVANATKSLRDKVFVDATTGKLLNRYSLVHGNLERELYEAFVDDNGTPDDESDDKVGGLDEPIWTEGDPFPGGLDADQQSLVDGTGESYWFFKNTFGRDSYDGKGAVMRTVNNDPRIQCPNANWNGSTTNYCTDVTSDDTVAHEWGHAYTEYTSGLIYQWQPGAMNEAFSDIWGETVDISNSRGNQTPAPQRADGLCSSFTGAIPVLTITAPEDIARECITGGTLGELDEPVSGEVAAPTDAVEEGGTATDGCSTYDDVAVVAGKIVLVDRGLCTFVEKAQNAKSAGAIGVIIGNREDAPVSFSDADTTLPPTVSIGLTDREAIRAAIGAGETVEVEIVDGAGERFESYRWLSGEGDAAFGGAIRDMWNPTCYGDPGKVTDAEYKCSTDDSGGVHSNSGVVNHTYALLVDGGTSNDVTVPGIGLDKAANIFWRAQSTKLGPTSDFADLAEGLAASCTELVGKPINTVSVAENATPTPAEPVTTTDCAAVDAAAQATELATPPTQCNFKPLLAKGAPSTCGKGTSSKVIWGDDFSKGLKKWKKSERVVFKGGSGIDWRATSKAPGRRGNKVAYDPSGDVGQCTNGEGDKSSANAITSPGIKLQAGLKRRLQFRHYVATETGYDGGNVKIKVNGKKWKVIPAKAYVFNAPNTTLTTAAEENTNPLAGEEGFSGTDGGIVAGSWGTSVVDLGKVGAKKGDKVKIRFELGRDGCGGIDGWYVDDVKVVVCRDKKKGGKARRETAEVR</sequence>
<evidence type="ECO:0000256" key="7">
    <source>
        <dbReference type="ARBA" id="ARBA00023049"/>
    </source>
</evidence>
<keyword evidence="6" id="KW-0862">Zinc</keyword>
<dbReference type="Pfam" id="PF02225">
    <property type="entry name" value="PA"/>
    <property type="match status" value="1"/>
</dbReference>
<feature type="domain" description="Peptidase M4 C-terminal" evidence="11">
    <location>
        <begin position="376"/>
        <end position="402"/>
    </location>
</feature>
<keyword evidence="4" id="KW-0732">Signal</keyword>
<dbReference type="Pfam" id="PF02868">
    <property type="entry name" value="Peptidase_M4_C"/>
    <property type="match status" value="2"/>
</dbReference>
<feature type="domain" description="Peptidase M4" evidence="9">
    <location>
        <begin position="306"/>
        <end position="373"/>
    </location>
</feature>
<keyword evidence="3" id="KW-0479">Metal-binding</keyword>
<feature type="active site" description="Proton donor" evidence="8">
    <location>
        <position position="617"/>
    </location>
</feature>
<dbReference type="InterPro" id="IPR050728">
    <property type="entry name" value="Zinc_Metalloprotease_M4"/>
</dbReference>
<dbReference type="Pfam" id="PF07504">
    <property type="entry name" value="FTP"/>
    <property type="match status" value="1"/>
</dbReference>
<dbReference type="InterPro" id="IPR013856">
    <property type="entry name" value="Peptidase_M4_domain"/>
</dbReference>
<comment type="caution">
    <text evidence="13">The sequence shown here is derived from an EMBL/GenBank/DDBJ whole genome shotgun (WGS) entry which is preliminary data.</text>
</comment>
<dbReference type="InterPro" id="IPR027268">
    <property type="entry name" value="Peptidase_M4/M1_CTD_sf"/>
</dbReference>
<protein>
    <recommendedName>
        <fullName evidence="15">M4 family peptidase</fullName>
    </recommendedName>
</protein>
<dbReference type="PANTHER" id="PTHR33794">
    <property type="entry name" value="BACILLOLYSIN"/>
    <property type="match status" value="1"/>
</dbReference>
<keyword evidence="14" id="KW-1185">Reference proteome</keyword>
<evidence type="ECO:0000259" key="9">
    <source>
        <dbReference type="Pfam" id="PF01447"/>
    </source>
</evidence>
<gene>
    <name evidence="13" type="ORF">GGQ22_16085</name>
</gene>
<keyword evidence="2" id="KW-0645">Protease</keyword>
<dbReference type="GO" id="GO:0006508">
    <property type="term" value="P:proteolysis"/>
    <property type="evidence" value="ECO:0007669"/>
    <property type="project" value="UniProtKB-KW"/>
</dbReference>
<accession>A0A6I3JEG0</accession>
<dbReference type="Pfam" id="PF01447">
    <property type="entry name" value="Peptidase_M4"/>
    <property type="match status" value="1"/>
</dbReference>
<evidence type="ECO:0000256" key="3">
    <source>
        <dbReference type="ARBA" id="ARBA00022723"/>
    </source>
</evidence>
<evidence type="ECO:0000256" key="5">
    <source>
        <dbReference type="ARBA" id="ARBA00022801"/>
    </source>
</evidence>
<dbReference type="GO" id="GO:0004222">
    <property type="term" value="F:metalloendopeptidase activity"/>
    <property type="evidence" value="ECO:0007669"/>
    <property type="project" value="InterPro"/>
</dbReference>
<dbReference type="RefSeq" id="WP_154616449.1">
    <property type="nucleotide sequence ID" value="NZ_CP053660.1"/>
</dbReference>
<name>A0A6I3JEG0_9ACTN</name>
<evidence type="ECO:0000259" key="12">
    <source>
        <dbReference type="Pfam" id="PF07504"/>
    </source>
</evidence>
<dbReference type="Gene3D" id="1.10.390.10">
    <property type="entry name" value="Neutral Protease Domain 2"/>
    <property type="match status" value="2"/>
</dbReference>
<dbReference type="InterPro" id="IPR046450">
    <property type="entry name" value="PA_dom_sf"/>
</dbReference>
<dbReference type="InterPro" id="IPR023612">
    <property type="entry name" value="Peptidase_M4"/>
</dbReference>